<organism evidence="1 2">
    <name type="scientific">Caerostris extrusa</name>
    <name type="common">Bark spider</name>
    <name type="synonym">Caerostris bankana</name>
    <dbReference type="NCBI Taxonomy" id="172846"/>
    <lineage>
        <taxon>Eukaryota</taxon>
        <taxon>Metazoa</taxon>
        <taxon>Ecdysozoa</taxon>
        <taxon>Arthropoda</taxon>
        <taxon>Chelicerata</taxon>
        <taxon>Arachnida</taxon>
        <taxon>Araneae</taxon>
        <taxon>Araneomorphae</taxon>
        <taxon>Entelegynae</taxon>
        <taxon>Araneoidea</taxon>
        <taxon>Araneidae</taxon>
        <taxon>Caerostris</taxon>
    </lineage>
</organism>
<accession>A0AAV4P2N2</accession>
<evidence type="ECO:0000313" key="2">
    <source>
        <dbReference type="Proteomes" id="UP001054945"/>
    </source>
</evidence>
<name>A0AAV4P2N2_CAEEX</name>
<evidence type="ECO:0000313" key="1">
    <source>
        <dbReference type="EMBL" id="GIX91273.1"/>
    </source>
</evidence>
<dbReference type="Proteomes" id="UP001054945">
    <property type="component" value="Unassembled WGS sequence"/>
</dbReference>
<reference evidence="1 2" key="1">
    <citation type="submission" date="2021-06" db="EMBL/GenBank/DDBJ databases">
        <title>Caerostris extrusa draft genome.</title>
        <authorList>
            <person name="Kono N."/>
            <person name="Arakawa K."/>
        </authorList>
    </citation>
    <scope>NUCLEOTIDE SEQUENCE [LARGE SCALE GENOMIC DNA]</scope>
</reference>
<protein>
    <submittedName>
        <fullName evidence="1">Uncharacterized protein</fullName>
    </submittedName>
</protein>
<keyword evidence="2" id="KW-1185">Reference proteome</keyword>
<dbReference type="EMBL" id="BPLR01004007">
    <property type="protein sequence ID" value="GIX91273.1"/>
    <property type="molecule type" value="Genomic_DNA"/>
</dbReference>
<proteinExistence type="predicted"/>
<comment type="caution">
    <text evidence="1">The sequence shown here is derived from an EMBL/GenBank/DDBJ whole genome shotgun (WGS) entry which is preliminary data.</text>
</comment>
<sequence length="110" mass="12719">MVEFSKLNTNHKECLSGIFEEIMVSRDLPVDDCANFSRSLIAKFHIITASTYLKILKCPSSNYLDLLVRKEKFAFYVELYFAKVNKYLEVLLPGFLDDSTMSNDLKRILP</sequence>
<gene>
    <name evidence="1" type="ORF">CEXT_688911</name>
</gene>
<dbReference type="AlphaFoldDB" id="A0AAV4P2N2"/>